<dbReference type="EMBL" id="OC890887">
    <property type="protein sequence ID" value="CAD7646241.1"/>
    <property type="molecule type" value="Genomic_DNA"/>
</dbReference>
<dbReference type="Proteomes" id="UP000759131">
    <property type="component" value="Unassembled WGS sequence"/>
</dbReference>
<sequence>MYFEIFINKKTDQVYKENETLIQTKLSQTLEMLANSSDPLKLFYNEIIAQDLISDIKDGPKNGI</sequence>
<evidence type="ECO:0000313" key="2">
    <source>
        <dbReference type="Proteomes" id="UP000759131"/>
    </source>
</evidence>
<dbReference type="Pfam" id="PF01019">
    <property type="entry name" value="G_glu_transpept"/>
    <property type="match status" value="1"/>
</dbReference>
<proteinExistence type="predicted"/>
<organism evidence="1">
    <name type="scientific">Medioppia subpectinata</name>
    <dbReference type="NCBI Taxonomy" id="1979941"/>
    <lineage>
        <taxon>Eukaryota</taxon>
        <taxon>Metazoa</taxon>
        <taxon>Ecdysozoa</taxon>
        <taxon>Arthropoda</taxon>
        <taxon>Chelicerata</taxon>
        <taxon>Arachnida</taxon>
        <taxon>Acari</taxon>
        <taxon>Acariformes</taxon>
        <taxon>Sarcoptiformes</taxon>
        <taxon>Oribatida</taxon>
        <taxon>Brachypylina</taxon>
        <taxon>Oppioidea</taxon>
        <taxon>Oppiidae</taxon>
        <taxon>Medioppia</taxon>
    </lineage>
</organism>
<reference evidence="1" key="1">
    <citation type="submission" date="2020-11" db="EMBL/GenBank/DDBJ databases">
        <authorList>
            <person name="Tran Van P."/>
        </authorList>
    </citation>
    <scope>NUCLEOTIDE SEQUENCE</scope>
</reference>
<dbReference type="OrthoDB" id="1081007at2759"/>
<dbReference type="EMBL" id="CAJPIZ010036312">
    <property type="protein sequence ID" value="CAG2120941.1"/>
    <property type="molecule type" value="Genomic_DNA"/>
</dbReference>
<evidence type="ECO:0000313" key="1">
    <source>
        <dbReference type="EMBL" id="CAD7646241.1"/>
    </source>
</evidence>
<name>A0A7R9LS66_9ACAR</name>
<protein>
    <submittedName>
        <fullName evidence="1">Uncharacterized protein</fullName>
    </submittedName>
</protein>
<keyword evidence="2" id="KW-1185">Reference proteome</keyword>
<gene>
    <name evidence="1" type="ORF">OSB1V03_LOCUS20887</name>
</gene>
<accession>A0A7R9LS66</accession>
<dbReference type="AlphaFoldDB" id="A0A7R9LS66"/>